<keyword evidence="9 10" id="KW-0624">Polysaccharide degradation</keyword>
<feature type="domain" description="PA14" evidence="11">
    <location>
        <begin position="393"/>
        <end position="556"/>
    </location>
</feature>
<organism evidence="12 13">
    <name type="scientific">Thyridium curvatum</name>
    <dbReference type="NCBI Taxonomy" id="1093900"/>
    <lineage>
        <taxon>Eukaryota</taxon>
        <taxon>Fungi</taxon>
        <taxon>Dikarya</taxon>
        <taxon>Ascomycota</taxon>
        <taxon>Pezizomycotina</taxon>
        <taxon>Sordariomycetes</taxon>
        <taxon>Sordariomycetidae</taxon>
        <taxon>Thyridiales</taxon>
        <taxon>Thyridiaceae</taxon>
        <taxon>Thyridium</taxon>
    </lineage>
</organism>
<dbReference type="InterPro" id="IPR037524">
    <property type="entry name" value="PA14/GLEYA"/>
</dbReference>
<evidence type="ECO:0000256" key="1">
    <source>
        <dbReference type="ARBA" id="ARBA00000448"/>
    </source>
</evidence>
<keyword evidence="6" id="KW-0325">Glycoprotein</keyword>
<comment type="similarity">
    <text evidence="3 10">Belongs to the glycosyl hydrolase 3 family.</text>
</comment>
<dbReference type="GO" id="GO:0030245">
    <property type="term" value="P:cellulose catabolic process"/>
    <property type="evidence" value="ECO:0007669"/>
    <property type="project" value="UniProtKB-UniPathway"/>
</dbReference>
<evidence type="ECO:0000256" key="4">
    <source>
        <dbReference type="ARBA" id="ARBA00022801"/>
    </source>
</evidence>
<dbReference type="Gene3D" id="3.40.50.1700">
    <property type="entry name" value="Glycoside hydrolase family 3 C-terminal domain"/>
    <property type="match status" value="1"/>
</dbReference>
<keyword evidence="7 10" id="KW-0119">Carbohydrate metabolism</keyword>
<evidence type="ECO:0000256" key="9">
    <source>
        <dbReference type="ARBA" id="ARBA00023326"/>
    </source>
</evidence>
<dbReference type="GeneID" id="41976902"/>
<dbReference type="UniPathway" id="UPA00696"/>
<dbReference type="FunFam" id="3.20.20.300:FF:000006">
    <property type="entry name" value="Beta-glucosidase H"/>
    <property type="match status" value="1"/>
</dbReference>
<evidence type="ECO:0000256" key="7">
    <source>
        <dbReference type="ARBA" id="ARBA00023277"/>
    </source>
</evidence>
<dbReference type="InterPro" id="IPR036962">
    <property type="entry name" value="Glyco_hydro_3_N_sf"/>
</dbReference>
<comment type="catalytic activity">
    <reaction evidence="1 10">
        <text>Hydrolysis of terminal, non-reducing beta-D-glucosyl residues with release of beta-D-glucose.</text>
        <dbReference type="EC" id="3.2.1.21"/>
    </reaction>
</comment>
<dbReference type="InParanoid" id="A0A507AWW4"/>
<dbReference type="RefSeq" id="XP_030991122.1">
    <property type="nucleotide sequence ID" value="XM_031144422.1"/>
</dbReference>
<dbReference type="SUPFAM" id="SSF52279">
    <property type="entry name" value="Beta-D-glucan exohydrolase, C-terminal domain"/>
    <property type="match status" value="1"/>
</dbReference>
<dbReference type="InterPro" id="IPR026891">
    <property type="entry name" value="Fn3-like"/>
</dbReference>
<dbReference type="InterPro" id="IPR017853">
    <property type="entry name" value="GH"/>
</dbReference>
<dbReference type="GO" id="GO:0008422">
    <property type="term" value="F:beta-glucosidase activity"/>
    <property type="evidence" value="ECO:0007669"/>
    <property type="project" value="UniProtKB-EC"/>
</dbReference>
<keyword evidence="8 10" id="KW-0326">Glycosidase</keyword>
<evidence type="ECO:0000256" key="10">
    <source>
        <dbReference type="RuleBase" id="RU361161"/>
    </source>
</evidence>
<dbReference type="InterPro" id="IPR002772">
    <property type="entry name" value="Glyco_hydro_3_C"/>
</dbReference>
<reference evidence="12 13" key="1">
    <citation type="submission" date="2019-06" db="EMBL/GenBank/DDBJ databases">
        <title>Draft genome sequence of the filamentous fungus Phialemoniopsis curvata isolated from diesel fuel.</title>
        <authorList>
            <person name="Varaljay V.A."/>
            <person name="Lyon W.J."/>
            <person name="Crouch A.L."/>
            <person name="Drake C.E."/>
            <person name="Hollomon J.M."/>
            <person name="Nadeau L.J."/>
            <person name="Nunn H.S."/>
            <person name="Stevenson B.S."/>
            <person name="Bojanowski C.L."/>
            <person name="Crookes-Goodson W.J."/>
        </authorList>
    </citation>
    <scope>NUCLEOTIDE SEQUENCE [LARGE SCALE GENOMIC DNA]</scope>
    <source>
        <strain evidence="12 13">D216</strain>
    </source>
</reference>
<dbReference type="PANTHER" id="PTHR42715">
    <property type="entry name" value="BETA-GLUCOSIDASE"/>
    <property type="match status" value="1"/>
</dbReference>
<sequence>MDVEELIGRLTLDEKVALLSGTGWWHTTAIERLSIPSIRLSDGPNGLRGTHFFDSTPSACLPCGTALGATFDTELAERIGRLLSDEAHAKGAHVVLGPTINIQRSPLGGRGFESFSEDSVVSGVIAGHVVRGIQESGVSATLKHFVCNDMESERMAVDSLVTARALREIYLLPFMLAIEIGKPRAVMTSYGKVNGTHAAENSHLLADILRGEWKWDGLVMSDWFGTYSTSEAINSGLDLEMPGPTRWRGEALKHAITSNKVKAFALDERVRNVLKMVKHGIENTSIPPNAPEAQLNTPEHIALLREAAAKSLVLLKNEGNVLPFDPKKTMAVIGPNANIATYCGGGSASLRAYNTVSPLEGIRQYASDAVFSQGAYGHQMLPLLGSQLQTVDGKRKGFTLRVYNDPPPSEGAADARQIIDERVLDETNPWFVDYDNPEKAEVWYAEAEGILTPASGGEWEFGLAVHGTGELFIDGELIVANKKNQKPGTCFLGSGTVEEKGTKVLEAGREYRIVVKWGCSETSDLKVSGGVDFGQGGLRFSGCPKLDADAAVEEAVKVAKSADQVVLCIGTSGEWESEGQDRPNMALPPGTDRLVAAILDANPKTAVVVQSGTSVAMPWIDQAHSVVQAWFGGNECGNGIADVVFGAVNPAGKLPITIPRRVADNPAALSFRSESHRVLYSEDVYIGYRWYDALDIEPLFPFGHGLSYTTFDLSDMELLCGKEKSNARKSAATDKNRTLVIGGAEELLVNVQITNTGSRSGAEVIQAYVRPPAPTPLTALARDVITRPAKELKGFAKVSVGPGSNSTAQIKLDVLRATSYWSETEDCWRSDAGVYSILVGTSSRGDFLEQEFELPVTRRWRGLRPHMEE</sequence>
<comment type="caution">
    <text evidence="12">The sequence shown here is derived from an EMBL/GenBank/DDBJ whole genome shotgun (WGS) entry which is preliminary data.</text>
</comment>
<dbReference type="Pfam" id="PF14310">
    <property type="entry name" value="Fn3-like"/>
    <property type="match status" value="1"/>
</dbReference>
<comment type="pathway">
    <text evidence="2 10">Glycan metabolism; cellulose degradation.</text>
</comment>
<accession>A0A507AWW4</accession>
<dbReference type="Pfam" id="PF00933">
    <property type="entry name" value="Glyco_hydro_3"/>
    <property type="match status" value="1"/>
</dbReference>
<evidence type="ECO:0000256" key="2">
    <source>
        <dbReference type="ARBA" id="ARBA00004987"/>
    </source>
</evidence>
<dbReference type="InterPro" id="IPR050288">
    <property type="entry name" value="Cellulose_deg_GH3"/>
</dbReference>
<dbReference type="STRING" id="1093900.A0A507AWW4"/>
<dbReference type="InterPro" id="IPR036881">
    <property type="entry name" value="Glyco_hydro_3_C_sf"/>
</dbReference>
<dbReference type="Gene3D" id="2.60.120.260">
    <property type="entry name" value="Galactose-binding domain-like"/>
    <property type="match status" value="1"/>
</dbReference>
<evidence type="ECO:0000256" key="8">
    <source>
        <dbReference type="ARBA" id="ARBA00023295"/>
    </source>
</evidence>
<keyword evidence="4 10" id="KW-0378">Hydrolase</keyword>
<dbReference type="Pfam" id="PF07691">
    <property type="entry name" value="PA14"/>
    <property type="match status" value="1"/>
</dbReference>
<gene>
    <name evidence="12" type="ORF">E0L32_009455</name>
</gene>
<protein>
    <recommendedName>
        <fullName evidence="10">beta-glucosidase</fullName>
        <ecNumber evidence="10">3.2.1.21</ecNumber>
    </recommendedName>
</protein>
<dbReference type="InterPro" id="IPR001764">
    <property type="entry name" value="Glyco_hydro_3_N"/>
</dbReference>
<dbReference type="OrthoDB" id="47059at2759"/>
<keyword evidence="5" id="KW-0136">Cellulose degradation</keyword>
<dbReference type="Gene3D" id="3.20.20.300">
    <property type="entry name" value="Glycoside hydrolase, family 3, N-terminal domain"/>
    <property type="match status" value="1"/>
</dbReference>
<keyword evidence="13" id="KW-1185">Reference proteome</keyword>
<dbReference type="SMART" id="SM01217">
    <property type="entry name" value="Fn3_like"/>
    <property type="match status" value="1"/>
</dbReference>
<evidence type="ECO:0000256" key="3">
    <source>
        <dbReference type="ARBA" id="ARBA00005336"/>
    </source>
</evidence>
<dbReference type="InterPro" id="IPR011658">
    <property type="entry name" value="PA14_dom"/>
</dbReference>
<dbReference type="Proteomes" id="UP000319257">
    <property type="component" value="Unassembled WGS sequence"/>
</dbReference>
<evidence type="ECO:0000256" key="5">
    <source>
        <dbReference type="ARBA" id="ARBA00023001"/>
    </source>
</evidence>
<dbReference type="InterPro" id="IPR019800">
    <property type="entry name" value="Glyco_hydro_3_AS"/>
</dbReference>
<dbReference type="PROSITE" id="PS00775">
    <property type="entry name" value="GLYCOSYL_HYDROL_F3"/>
    <property type="match status" value="1"/>
</dbReference>
<dbReference type="SUPFAM" id="SSF51445">
    <property type="entry name" value="(Trans)glycosidases"/>
    <property type="match status" value="1"/>
</dbReference>
<dbReference type="PRINTS" id="PR00133">
    <property type="entry name" value="GLHYDRLASE3"/>
</dbReference>
<dbReference type="SMART" id="SM00758">
    <property type="entry name" value="PA14"/>
    <property type="match status" value="1"/>
</dbReference>
<evidence type="ECO:0000259" key="11">
    <source>
        <dbReference type="PROSITE" id="PS51820"/>
    </source>
</evidence>
<evidence type="ECO:0000313" key="13">
    <source>
        <dbReference type="Proteomes" id="UP000319257"/>
    </source>
</evidence>
<name>A0A507AWW4_9PEZI</name>
<dbReference type="EC" id="3.2.1.21" evidence="10"/>
<dbReference type="AlphaFoldDB" id="A0A507AWW4"/>
<dbReference type="PROSITE" id="PS51820">
    <property type="entry name" value="PA14"/>
    <property type="match status" value="1"/>
</dbReference>
<dbReference type="InterPro" id="IPR013783">
    <property type="entry name" value="Ig-like_fold"/>
</dbReference>
<proteinExistence type="inferred from homology"/>
<dbReference type="Pfam" id="PF01915">
    <property type="entry name" value="Glyco_hydro_3_C"/>
    <property type="match status" value="1"/>
</dbReference>
<dbReference type="EMBL" id="SKBQ01000068">
    <property type="protein sequence ID" value="TPX09411.1"/>
    <property type="molecule type" value="Genomic_DNA"/>
</dbReference>
<dbReference type="PANTHER" id="PTHR42715:SF27">
    <property type="entry name" value="BETA-GLUCOSIDASE-RELATED"/>
    <property type="match status" value="1"/>
</dbReference>
<evidence type="ECO:0000313" key="12">
    <source>
        <dbReference type="EMBL" id="TPX09411.1"/>
    </source>
</evidence>
<dbReference type="Gene3D" id="2.60.40.10">
    <property type="entry name" value="Immunoglobulins"/>
    <property type="match status" value="1"/>
</dbReference>
<evidence type="ECO:0000256" key="6">
    <source>
        <dbReference type="ARBA" id="ARBA00023180"/>
    </source>
</evidence>